<dbReference type="PROSITE" id="PS50089">
    <property type="entry name" value="ZF_RING_2"/>
    <property type="match status" value="1"/>
</dbReference>
<evidence type="ECO:0000256" key="3">
    <source>
        <dbReference type="ARBA" id="ARBA00022833"/>
    </source>
</evidence>
<feature type="domain" description="RING-type" evidence="5">
    <location>
        <begin position="26"/>
        <end position="78"/>
    </location>
</feature>
<keyword evidence="3" id="KW-0862">Zinc</keyword>
<dbReference type="SUPFAM" id="SSF57845">
    <property type="entry name" value="B-box zinc-binding domain"/>
    <property type="match status" value="1"/>
</dbReference>
<evidence type="ECO:0008006" key="9">
    <source>
        <dbReference type="Google" id="ProtNLM"/>
    </source>
</evidence>
<dbReference type="PANTHER" id="PTHR25462">
    <property type="entry name" value="BONUS, ISOFORM C-RELATED"/>
    <property type="match status" value="1"/>
</dbReference>
<protein>
    <recommendedName>
        <fullName evidence="9">RING-type domain-containing protein</fullName>
    </recommendedName>
</protein>
<dbReference type="Proteomes" id="UP000295192">
    <property type="component" value="Unassembled WGS sequence"/>
</dbReference>
<keyword evidence="2 4" id="KW-0863">Zinc-finger</keyword>
<dbReference type="Gene3D" id="3.30.40.10">
    <property type="entry name" value="Zinc/RING finger domain, C3HC4 (zinc finger)"/>
    <property type="match status" value="1"/>
</dbReference>
<dbReference type="OMA" id="LCESCVW"/>
<dbReference type="STRING" id="7232.A0A484BK49"/>
<dbReference type="Gene3D" id="3.30.160.60">
    <property type="entry name" value="Classic Zinc Finger"/>
    <property type="match status" value="1"/>
</dbReference>
<dbReference type="InterPro" id="IPR047153">
    <property type="entry name" value="TRIM45/56/19-like"/>
</dbReference>
<gene>
    <name evidence="7" type="ORF">AWZ03_004519</name>
</gene>
<dbReference type="PROSITE" id="PS50119">
    <property type="entry name" value="ZF_BBOX"/>
    <property type="match status" value="1"/>
</dbReference>
<name>A0A484BK49_DRONA</name>
<organism evidence="7 8">
    <name type="scientific">Drosophila navojoa</name>
    <name type="common">Fruit fly</name>
    <dbReference type="NCBI Taxonomy" id="7232"/>
    <lineage>
        <taxon>Eukaryota</taxon>
        <taxon>Metazoa</taxon>
        <taxon>Ecdysozoa</taxon>
        <taxon>Arthropoda</taxon>
        <taxon>Hexapoda</taxon>
        <taxon>Insecta</taxon>
        <taxon>Pterygota</taxon>
        <taxon>Neoptera</taxon>
        <taxon>Endopterygota</taxon>
        <taxon>Diptera</taxon>
        <taxon>Brachycera</taxon>
        <taxon>Muscomorpha</taxon>
        <taxon>Ephydroidea</taxon>
        <taxon>Drosophilidae</taxon>
        <taxon>Drosophila</taxon>
    </lineage>
</organism>
<keyword evidence="1" id="KW-0479">Metal-binding</keyword>
<evidence type="ECO:0000259" key="5">
    <source>
        <dbReference type="PROSITE" id="PS50089"/>
    </source>
</evidence>
<accession>A0A484BK49</accession>
<keyword evidence="8" id="KW-1185">Reference proteome</keyword>
<dbReference type="PANTHER" id="PTHR25462:SF296">
    <property type="entry name" value="MEIOTIC P26, ISOFORM F"/>
    <property type="match status" value="1"/>
</dbReference>
<evidence type="ECO:0000256" key="4">
    <source>
        <dbReference type="PROSITE-ProRule" id="PRU00024"/>
    </source>
</evidence>
<dbReference type="SMART" id="SM00184">
    <property type="entry name" value="RING"/>
    <property type="match status" value="1"/>
</dbReference>
<dbReference type="Pfam" id="PF00643">
    <property type="entry name" value="zf-B_box"/>
    <property type="match status" value="1"/>
</dbReference>
<evidence type="ECO:0000313" key="7">
    <source>
        <dbReference type="EMBL" id="TDG49034.1"/>
    </source>
</evidence>
<evidence type="ECO:0000259" key="6">
    <source>
        <dbReference type="PROSITE" id="PS50119"/>
    </source>
</evidence>
<reference evidence="7 8" key="1">
    <citation type="journal article" date="2019" name="J. Hered.">
        <title>An Improved Genome Assembly for Drosophila navojoa, the Basal Species in the mojavensis Cluster.</title>
        <authorList>
            <person name="Vanderlinde T."/>
            <person name="Dupim E.G."/>
            <person name="Nazario-Yepiz N.O."/>
            <person name="Carvalho A.B."/>
        </authorList>
    </citation>
    <scope>NUCLEOTIDE SEQUENCE [LARGE SCALE GENOMIC DNA]</scope>
    <source>
        <strain evidence="7">Navoj_Jal97</strain>
        <tissue evidence="7">Whole organism</tissue>
    </source>
</reference>
<dbReference type="EMBL" id="LSRL02000027">
    <property type="protein sequence ID" value="TDG49034.1"/>
    <property type="molecule type" value="Genomic_DNA"/>
</dbReference>
<evidence type="ECO:0000313" key="8">
    <source>
        <dbReference type="Proteomes" id="UP000295192"/>
    </source>
</evidence>
<dbReference type="SMART" id="SM00336">
    <property type="entry name" value="BBOX"/>
    <property type="match status" value="2"/>
</dbReference>
<dbReference type="GO" id="GO:0008270">
    <property type="term" value="F:zinc ion binding"/>
    <property type="evidence" value="ECO:0007669"/>
    <property type="project" value="UniProtKB-KW"/>
</dbReference>
<dbReference type="CDD" id="cd19757">
    <property type="entry name" value="Bbox1"/>
    <property type="match status" value="1"/>
</dbReference>
<dbReference type="InterPro" id="IPR013083">
    <property type="entry name" value="Znf_RING/FYVE/PHD"/>
</dbReference>
<dbReference type="CDD" id="cd16449">
    <property type="entry name" value="RING-HC"/>
    <property type="match status" value="1"/>
</dbReference>
<comment type="caution">
    <text evidence="7">The sequence shown here is derived from an EMBL/GenBank/DDBJ whole genome shotgun (WGS) entry which is preliminary data.</text>
</comment>
<dbReference type="InterPro" id="IPR001841">
    <property type="entry name" value="Znf_RING"/>
</dbReference>
<evidence type="ECO:0000256" key="2">
    <source>
        <dbReference type="ARBA" id="ARBA00022771"/>
    </source>
</evidence>
<dbReference type="SUPFAM" id="SSF57850">
    <property type="entry name" value="RING/U-box"/>
    <property type="match status" value="1"/>
</dbReference>
<proteinExistence type="predicted"/>
<dbReference type="AlphaFoldDB" id="A0A484BK49"/>
<dbReference type="InterPro" id="IPR000315">
    <property type="entry name" value="Znf_B-box"/>
</dbReference>
<sequence length="279" mass="31557">MMADDGEVNFFDRKFVVDNLRSQLRCPKCTREYSHSYAKEGASPDNRSPFLLPCGHHMCDFCISKHCQQKDFKCSVCSSSALPIYIAKGSNGKNIGNIRDYYELNYYVLGEANSLEYDNRYLMHALNESFICSSLPNDIVLETKCSECGHSAARGECKQCNAFYCHRCYETVHQHSRVLKTHLFQLLDDKQHSCTGTGLRIGNDIFRMPVQLMCNVHNVPATVFCTSCRRNSCEACAIRHHANHVTCTVSEMNHRYVAEIPSSLSSIDAALLQINNAQL</sequence>
<evidence type="ECO:0000256" key="1">
    <source>
        <dbReference type="ARBA" id="ARBA00022723"/>
    </source>
</evidence>
<dbReference type="OrthoDB" id="5800423at2759"/>
<dbReference type="PROSITE" id="PS00518">
    <property type="entry name" value="ZF_RING_1"/>
    <property type="match status" value="1"/>
</dbReference>
<feature type="domain" description="B box-type" evidence="6">
    <location>
        <begin position="145"/>
        <end position="187"/>
    </location>
</feature>
<dbReference type="InterPro" id="IPR017907">
    <property type="entry name" value="Znf_RING_CS"/>
</dbReference>